<dbReference type="InterPro" id="IPR002293">
    <property type="entry name" value="AA/rel_permease1"/>
</dbReference>
<name>H2CJ38_9LEPT</name>
<reference evidence="6 7" key="1">
    <citation type="submission" date="2011-10" db="EMBL/GenBank/DDBJ databases">
        <title>The Improved High-Quality Draft genome of Leptonema illini DSM 21528.</title>
        <authorList>
            <consortium name="US DOE Joint Genome Institute (JGI-PGF)"/>
            <person name="Lucas S."/>
            <person name="Copeland A."/>
            <person name="Lapidus A."/>
            <person name="Glavina del Rio T."/>
            <person name="Dalin E."/>
            <person name="Tice H."/>
            <person name="Bruce D."/>
            <person name="Goodwin L."/>
            <person name="Pitluck S."/>
            <person name="Peters L."/>
            <person name="Mikhailova N."/>
            <person name="Held B."/>
            <person name="Kyrpides N."/>
            <person name="Mavromatis K."/>
            <person name="Ivanova N."/>
            <person name="Markowitz V."/>
            <person name="Cheng J.-F."/>
            <person name="Hugenholtz P."/>
            <person name="Woyke T."/>
            <person name="Wu D."/>
            <person name="Gronow S."/>
            <person name="Wellnitz S."/>
            <person name="Brambilla E.-M."/>
            <person name="Klenk H.-P."/>
            <person name="Eisen J.A."/>
        </authorList>
    </citation>
    <scope>NUCLEOTIDE SEQUENCE [LARGE SCALE GENOMIC DNA]</scope>
    <source>
        <strain evidence="6 7">DSM 21528</strain>
    </source>
</reference>
<feature type="transmembrane region" description="Helical" evidence="5">
    <location>
        <begin position="414"/>
        <end position="432"/>
    </location>
</feature>
<feature type="transmembrane region" description="Helical" evidence="5">
    <location>
        <begin position="85"/>
        <end position="105"/>
    </location>
</feature>
<protein>
    <submittedName>
        <fullName evidence="6">Amino acid/polyamine/organocation transporter, APC superfamily</fullName>
    </submittedName>
</protein>
<dbReference type="GO" id="GO:0016020">
    <property type="term" value="C:membrane"/>
    <property type="evidence" value="ECO:0007669"/>
    <property type="project" value="UniProtKB-SubCell"/>
</dbReference>
<dbReference type="GO" id="GO:0015179">
    <property type="term" value="F:L-amino acid transmembrane transporter activity"/>
    <property type="evidence" value="ECO:0007669"/>
    <property type="project" value="TreeGrafter"/>
</dbReference>
<organism evidence="6 7">
    <name type="scientific">Leptonema illini DSM 21528</name>
    <dbReference type="NCBI Taxonomy" id="929563"/>
    <lineage>
        <taxon>Bacteria</taxon>
        <taxon>Pseudomonadati</taxon>
        <taxon>Spirochaetota</taxon>
        <taxon>Spirochaetia</taxon>
        <taxon>Leptospirales</taxon>
        <taxon>Leptospiraceae</taxon>
        <taxon>Leptonema</taxon>
    </lineage>
</organism>
<accession>H2CJ38</accession>
<evidence type="ECO:0000256" key="5">
    <source>
        <dbReference type="SAM" id="Phobius"/>
    </source>
</evidence>
<feature type="transmembrane region" description="Helical" evidence="5">
    <location>
        <begin position="245"/>
        <end position="263"/>
    </location>
</feature>
<dbReference type="InterPro" id="IPR050598">
    <property type="entry name" value="AminoAcid_Transporter"/>
</dbReference>
<dbReference type="PANTHER" id="PTHR11785">
    <property type="entry name" value="AMINO ACID TRANSPORTER"/>
    <property type="match status" value="1"/>
</dbReference>
<evidence type="ECO:0000313" key="7">
    <source>
        <dbReference type="Proteomes" id="UP000005737"/>
    </source>
</evidence>
<dbReference type="PIRSF" id="PIRSF006060">
    <property type="entry name" value="AA_transporter"/>
    <property type="match status" value="1"/>
</dbReference>
<dbReference type="STRING" id="183.GCA_002009735_00595"/>
<dbReference type="PANTHER" id="PTHR11785:SF512">
    <property type="entry name" value="SOBREMESA, ISOFORM B"/>
    <property type="match status" value="1"/>
</dbReference>
<gene>
    <name evidence="6" type="ORF">Lepil_0248</name>
</gene>
<dbReference type="HOGENOM" id="CLU_007946_3_0_12"/>
<keyword evidence="3 5" id="KW-1133">Transmembrane helix</keyword>
<dbReference type="EMBL" id="JH597773">
    <property type="protein sequence ID" value="EHQ04955.1"/>
    <property type="molecule type" value="Genomic_DNA"/>
</dbReference>
<dbReference type="Pfam" id="PF13520">
    <property type="entry name" value="AA_permease_2"/>
    <property type="match status" value="1"/>
</dbReference>
<feature type="transmembrane region" description="Helical" evidence="5">
    <location>
        <begin position="160"/>
        <end position="188"/>
    </location>
</feature>
<evidence type="ECO:0000256" key="2">
    <source>
        <dbReference type="ARBA" id="ARBA00022692"/>
    </source>
</evidence>
<feature type="transmembrane region" description="Helical" evidence="5">
    <location>
        <begin position="475"/>
        <end position="496"/>
    </location>
</feature>
<feature type="transmembrane region" description="Helical" evidence="5">
    <location>
        <begin position="283"/>
        <end position="305"/>
    </location>
</feature>
<sequence>MISDPGQEEDQKKSPGVNKKLLVREAEGFWPNAIDRWRRYYLTGSSISLMSSASQKNVSQENISLETVRHGESASQEKHTLTRQLGVWTATFVVMASMIGSGIFGNTGIIQSAVGDPYMVIALWALGGIVALSGALCYAELSTLMPHAGGEYVYLKNIFGLLPSFLTGWVSFAVAFSAPAASAALLSADYLKPAVDLMLPGTIFASTLDSATGRKVLASLLIVLFTAIHVMHVKKGGVVQNILTVVKVGLVLVFMAAGFYVAVSAPELPMPGHFEGKGIQWGGVGLGLLFVMFAYSGWNGATYLAEEIRNPERNLPIALIGGTIITMVLYILLNVLYYLAVPASELAGEKAVAHLSASHLFGSKITTFFNVAFFFMLLSTVSATIMIGPRVYFAMARDRLFFKIAAEVHPKFHTPVMSFVIQGMLSILYIASGTYEQIQTYMGIALSIFPLVAIAGLMLLRHKRPDIKGPYRTPLYPLFPVIFILFTVITIITSVIGRPIEAGVALLVILLGVPVYFLWMRVVHRGLSKKDFHASLLNRPFGTNGTNGTDASQN</sequence>
<feature type="transmembrane region" description="Helical" evidence="5">
    <location>
        <begin position="117"/>
        <end position="139"/>
    </location>
</feature>
<keyword evidence="7" id="KW-1185">Reference proteome</keyword>
<keyword evidence="2 5" id="KW-0812">Transmembrane</keyword>
<comment type="subcellular location">
    <subcellularLocation>
        <location evidence="1">Membrane</location>
        <topology evidence="1">Multi-pass membrane protein</topology>
    </subcellularLocation>
</comment>
<dbReference type="Gene3D" id="1.20.1740.10">
    <property type="entry name" value="Amino acid/polyamine transporter I"/>
    <property type="match status" value="1"/>
</dbReference>
<evidence type="ECO:0000256" key="1">
    <source>
        <dbReference type="ARBA" id="ARBA00004141"/>
    </source>
</evidence>
<proteinExistence type="predicted"/>
<feature type="transmembrane region" description="Helical" evidence="5">
    <location>
        <begin position="317"/>
        <end position="340"/>
    </location>
</feature>
<evidence type="ECO:0000256" key="4">
    <source>
        <dbReference type="ARBA" id="ARBA00023136"/>
    </source>
</evidence>
<dbReference type="AlphaFoldDB" id="H2CJ38"/>
<evidence type="ECO:0000256" key="3">
    <source>
        <dbReference type="ARBA" id="ARBA00022989"/>
    </source>
</evidence>
<evidence type="ECO:0000313" key="6">
    <source>
        <dbReference type="EMBL" id="EHQ04955.1"/>
    </source>
</evidence>
<keyword evidence="4 5" id="KW-0472">Membrane</keyword>
<feature type="transmembrane region" description="Helical" evidence="5">
    <location>
        <begin position="438"/>
        <end position="460"/>
    </location>
</feature>
<feature type="transmembrane region" description="Helical" evidence="5">
    <location>
        <begin position="502"/>
        <end position="520"/>
    </location>
</feature>
<feature type="transmembrane region" description="Helical" evidence="5">
    <location>
        <begin position="216"/>
        <end position="233"/>
    </location>
</feature>
<feature type="transmembrane region" description="Helical" evidence="5">
    <location>
        <begin position="368"/>
        <end position="393"/>
    </location>
</feature>
<dbReference type="Proteomes" id="UP000005737">
    <property type="component" value="Unassembled WGS sequence"/>
</dbReference>